<evidence type="ECO:0000313" key="5">
    <source>
        <dbReference type="EMBL" id="KAF4676394.1"/>
    </source>
</evidence>
<dbReference type="InterPro" id="IPR007529">
    <property type="entry name" value="Znf_HIT"/>
</dbReference>
<feature type="region of interest" description="Disordered" evidence="2">
    <location>
        <begin position="598"/>
        <end position="635"/>
    </location>
</feature>
<proteinExistence type="predicted"/>
<dbReference type="GO" id="GO:0005737">
    <property type="term" value="C:cytoplasm"/>
    <property type="evidence" value="ECO:0007669"/>
    <property type="project" value="TreeGrafter"/>
</dbReference>
<dbReference type="EMBL" id="JAAPAO010000035">
    <property type="protein sequence ID" value="KAF4676394.1"/>
    <property type="molecule type" value="Genomic_DNA"/>
</dbReference>
<dbReference type="Gene3D" id="2.40.100.10">
    <property type="entry name" value="Cyclophilin-like"/>
    <property type="match status" value="1"/>
</dbReference>
<dbReference type="PANTHER" id="PTHR11071:SF561">
    <property type="entry name" value="PEPTIDYL-PROLYL CIS-TRANS ISOMERASE D-RELATED"/>
    <property type="match status" value="1"/>
</dbReference>
<dbReference type="Proteomes" id="UP000591131">
    <property type="component" value="Unassembled WGS sequence"/>
</dbReference>
<name>A0A7J6MYA1_PERCH</name>
<reference evidence="5 6" key="1">
    <citation type="submission" date="2020-04" db="EMBL/GenBank/DDBJ databases">
        <title>Perkinsus chesapeaki whole genome sequence.</title>
        <authorList>
            <person name="Bogema D.R."/>
        </authorList>
    </citation>
    <scope>NUCLEOTIDE SEQUENCE [LARGE SCALE GENOMIC DNA]</scope>
    <source>
        <strain evidence="5">ATCC PRA-425</strain>
    </source>
</reference>
<dbReference type="PROSITE" id="PS50072">
    <property type="entry name" value="CSA_PPIASE_2"/>
    <property type="match status" value="1"/>
</dbReference>
<evidence type="ECO:0000313" key="6">
    <source>
        <dbReference type="Proteomes" id="UP000591131"/>
    </source>
</evidence>
<keyword evidence="1" id="KW-0863">Zinc-finger</keyword>
<keyword evidence="6" id="KW-1185">Reference proteome</keyword>
<evidence type="ECO:0000256" key="1">
    <source>
        <dbReference type="PROSITE-ProRule" id="PRU00453"/>
    </source>
</evidence>
<dbReference type="SUPFAM" id="SSF144232">
    <property type="entry name" value="HIT/MYND zinc finger-like"/>
    <property type="match status" value="1"/>
</dbReference>
<feature type="compositionally biased region" description="Acidic residues" evidence="2">
    <location>
        <begin position="599"/>
        <end position="615"/>
    </location>
</feature>
<evidence type="ECO:0000259" key="3">
    <source>
        <dbReference type="PROSITE" id="PS50072"/>
    </source>
</evidence>
<dbReference type="PROSITE" id="PS51083">
    <property type="entry name" value="ZF_HIT"/>
    <property type="match status" value="1"/>
</dbReference>
<keyword evidence="1" id="KW-0479">Metal-binding</keyword>
<feature type="region of interest" description="Disordered" evidence="2">
    <location>
        <begin position="230"/>
        <end position="249"/>
    </location>
</feature>
<evidence type="ECO:0008006" key="7">
    <source>
        <dbReference type="Google" id="ProtNLM"/>
    </source>
</evidence>
<dbReference type="GO" id="GO:0006457">
    <property type="term" value="P:protein folding"/>
    <property type="evidence" value="ECO:0007669"/>
    <property type="project" value="TreeGrafter"/>
</dbReference>
<dbReference type="AlphaFoldDB" id="A0A7J6MYA1"/>
<dbReference type="GO" id="GO:0008270">
    <property type="term" value="F:zinc ion binding"/>
    <property type="evidence" value="ECO:0007669"/>
    <property type="project" value="UniProtKB-UniRule"/>
</dbReference>
<evidence type="ECO:0000259" key="4">
    <source>
        <dbReference type="PROSITE" id="PS51083"/>
    </source>
</evidence>
<feature type="domain" description="HIT-type" evidence="4">
    <location>
        <begin position="683"/>
        <end position="715"/>
    </location>
</feature>
<comment type="caution">
    <text evidence="5">The sequence shown here is derived from an EMBL/GenBank/DDBJ whole genome shotgun (WGS) entry which is preliminary data.</text>
</comment>
<gene>
    <name evidence="5" type="ORF">FOL47_006308</name>
</gene>
<dbReference type="SUPFAM" id="SSF50891">
    <property type="entry name" value="Cyclophilin-like"/>
    <property type="match status" value="1"/>
</dbReference>
<dbReference type="GO" id="GO:0003755">
    <property type="term" value="F:peptidyl-prolyl cis-trans isomerase activity"/>
    <property type="evidence" value="ECO:0007669"/>
    <property type="project" value="InterPro"/>
</dbReference>
<dbReference type="PRINTS" id="PR00153">
    <property type="entry name" value="CSAPPISMRASE"/>
</dbReference>
<evidence type="ECO:0000256" key="2">
    <source>
        <dbReference type="SAM" id="MobiDB-lite"/>
    </source>
</evidence>
<feature type="domain" description="PPIase cyclophilin-type" evidence="3">
    <location>
        <begin position="25"/>
        <end position="190"/>
    </location>
</feature>
<dbReference type="CDD" id="cd21437">
    <property type="entry name" value="zf-HIT_ZNHIT1_like"/>
    <property type="match status" value="1"/>
</dbReference>
<dbReference type="OrthoDB" id="193499at2759"/>
<sequence length="720" mass="82167">MYKRREYLNTLDKRHHTREITDKCYMDIGIGNKYAGRIIFGLYSKRVPMTCENFVQLCEGYKVGEGETERLIGYKNTLFYKVQPGLAIFGGDTVTGSGQSRGMSIYGRKYPDENYHMRFVQDGDLASMGWGPNTNSSHFMITLLPSPPLHGRYVVFGTVLRGMKIVRGIGDQATRTGQLVEECRVLQCGLYRDECPPPVPQEFLDTHKPTMTQIDWERYDREVQSRLSDYERGVEGKGGGGGGGEHEPSWRGEAGFTLMLTLRLARGPLVGRTWTVLNGYAGTTLPTAGMMIGEQRRYSHHNVANGWYSPTRLLEWRRLQLYALAVHIKQKQNLKDRRRHAYSGATQRFLLTRFGWMFRRANLNCDRARKRTRPQRLIATSYRLLHRRDHVDEEAVAPSRVLRTRSAHRPQYQFEDGTAASACPYCIVMTLLWNDGFWKGALDFVLLSEVMPSECSPTSSELSDNHGRKRKRNSPAETDRSDLSGSDLRRSRRSSIRRQQRVLYSEALNKQLAIERAVAPVVRHPDATPWGSPDDDNTFPPISKVFVEEATSTTRRSDRSRRLGSAMKRVDDETRHQVAEARLLALERDQASGAVDTFDAADDVWEPSDSSDDDTVAANSYKRRRSRKTDAPEQSVIGTKRERKTLEMILVEDRAETEKTPNLVNTFEGCEVGESRYPSVKICSVCLYLAKYQCVRCGMLYCSKRCHDIHRETKCVKFAE</sequence>
<organism evidence="5 6">
    <name type="scientific">Perkinsus chesapeaki</name>
    <name type="common">Clam parasite</name>
    <name type="synonym">Perkinsus andrewsi</name>
    <dbReference type="NCBI Taxonomy" id="330153"/>
    <lineage>
        <taxon>Eukaryota</taxon>
        <taxon>Sar</taxon>
        <taxon>Alveolata</taxon>
        <taxon>Perkinsozoa</taxon>
        <taxon>Perkinsea</taxon>
        <taxon>Perkinsida</taxon>
        <taxon>Perkinsidae</taxon>
        <taxon>Perkinsus</taxon>
    </lineage>
</organism>
<feature type="region of interest" description="Disordered" evidence="2">
    <location>
        <begin position="549"/>
        <end position="572"/>
    </location>
</feature>
<protein>
    <recommendedName>
        <fullName evidence="7">Peptidyl-prolyl isomerase cwc27</fullName>
    </recommendedName>
</protein>
<dbReference type="GO" id="GO:0016018">
    <property type="term" value="F:cyclosporin A binding"/>
    <property type="evidence" value="ECO:0007669"/>
    <property type="project" value="TreeGrafter"/>
</dbReference>
<accession>A0A7J6MYA1</accession>
<dbReference type="PANTHER" id="PTHR11071">
    <property type="entry name" value="PEPTIDYL-PROLYL CIS-TRANS ISOMERASE"/>
    <property type="match status" value="1"/>
</dbReference>
<dbReference type="InterPro" id="IPR002130">
    <property type="entry name" value="Cyclophilin-type_PPIase_dom"/>
</dbReference>
<keyword evidence="1" id="KW-0862">Zinc</keyword>
<feature type="region of interest" description="Disordered" evidence="2">
    <location>
        <begin position="455"/>
        <end position="495"/>
    </location>
</feature>
<dbReference type="Pfam" id="PF00160">
    <property type="entry name" value="Pro_isomerase"/>
    <property type="match status" value="1"/>
</dbReference>
<dbReference type="Pfam" id="PF04438">
    <property type="entry name" value="zf-HIT"/>
    <property type="match status" value="1"/>
</dbReference>
<dbReference type="InterPro" id="IPR029000">
    <property type="entry name" value="Cyclophilin-like_dom_sf"/>
</dbReference>